<evidence type="ECO:0000313" key="2">
    <source>
        <dbReference type="EMBL" id="QNP51323.1"/>
    </source>
</evidence>
<organism evidence="2 3">
    <name type="scientific">Hymenobacter qilianensis</name>
    <dbReference type="NCBI Taxonomy" id="1385715"/>
    <lineage>
        <taxon>Bacteria</taxon>
        <taxon>Pseudomonadati</taxon>
        <taxon>Bacteroidota</taxon>
        <taxon>Cytophagia</taxon>
        <taxon>Cytophagales</taxon>
        <taxon>Hymenobacteraceae</taxon>
        <taxon>Hymenobacter</taxon>
    </lineage>
</organism>
<dbReference type="PANTHER" id="PTHR38592:SF3">
    <property type="entry name" value="BLL4819 PROTEIN"/>
    <property type="match status" value="1"/>
</dbReference>
<feature type="transmembrane region" description="Helical" evidence="1">
    <location>
        <begin position="81"/>
        <end position="103"/>
    </location>
</feature>
<gene>
    <name evidence="2" type="primary">opgC</name>
    <name evidence="2" type="ORF">H9L05_14830</name>
</gene>
<sequence>MRRSLQLDFFRGILLILITVDHFLSGNDVIKYFTYEFVGWVTAAEGFVFLSGLTAGIVYTRKMNDKGEAFVNEAVKKRAWLIYKNHTGILLCALVALLFGYGLNEYWINDYGLLSQKPFIAIALSALLLYQPAQMDILPMYMIFILFVPMVIKYLKRGYKWQLVTCSIAIYLLPVIKGLTSLDTITQIGDVNTGFFNLLSWQLLFFLGVFAGFAYCSGKAKQLMQSKVTLVLSLAICLTLFAIKRSHIDLSGFENLFLRDVLGPVRLLNCLALISIIILVCSKKSEWFTFKPICYLGQYSLEVFSFHVVFIVVFKPLNEVLSNIYFYQISNHLFIYPLSSIMLLFIALPALYLAPILLSKKAYRFNRSDIKPAPSEDWLTSASVLTQDYKQMV</sequence>
<dbReference type="KEGG" id="hqi:H9L05_14830"/>
<dbReference type="InterPro" id="IPR014550">
    <property type="entry name" value="UCP028704_OpgC"/>
</dbReference>
<proteinExistence type="predicted"/>
<keyword evidence="3" id="KW-1185">Reference proteome</keyword>
<dbReference type="Proteomes" id="UP000516093">
    <property type="component" value="Chromosome"/>
</dbReference>
<feature type="transmembrane region" description="Helical" evidence="1">
    <location>
        <begin position="334"/>
        <end position="358"/>
    </location>
</feature>
<dbReference type="PIRSF" id="PIRSF028704">
    <property type="entry name" value="UPC028704"/>
    <property type="match status" value="1"/>
</dbReference>
<evidence type="ECO:0000313" key="3">
    <source>
        <dbReference type="Proteomes" id="UP000516093"/>
    </source>
</evidence>
<protein>
    <submittedName>
        <fullName evidence="2">OpgC domain-containing protein</fullName>
    </submittedName>
</protein>
<feature type="transmembrane region" description="Helical" evidence="1">
    <location>
        <begin position="293"/>
        <end position="314"/>
    </location>
</feature>
<evidence type="ECO:0000256" key="1">
    <source>
        <dbReference type="SAM" id="Phobius"/>
    </source>
</evidence>
<feature type="transmembrane region" description="Helical" evidence="1">
    <location>
        <begin position="162"/>
        <end position="182"/>
    </location>
</feature>
<dbReference type="EMBL" id="CP060784">
    <property type="protein sequence ID" value="QNP51323.1"/>
    <property type="molecule type" value="Genomic_DNA"/>
</dbReference>
<name>A0A7H0GSQ7_9BACT</name>
<feature type="transmembrane region" description="Helical" evidence="1">
    <location>
        <begin position="7"/>
        <end position="25"/>
    </location>
</feature>
<reference evidence="2 3" key="1">
    <citation type="submission" date="2020-08" db="EMBL/GenBank/DDBJ databases">
        <title>Genome sequence of Hymenobacter qilianensis JCM 19763T.</title>
        <authorList>
            <person name="Hyun D.-W."/>
            <person name="Bae J.-W."/>
        </authorList>
    </citation>
    <scope>NUCLEOTIDE SEQUENCE [LARGE SCALE GENOMIC DNA]</scope>
    <source>
        <strain evidence="2 3">JCM 19763</strain>
    </source>
</reference>
<keyword evidence="1" id="KW-0472">Membrane</keyword>
<feature type="transmembrane region" description="Helical" evidence="1">
    <location>
        <begin position="137"/>
        <end position="155"/>
    </location>
</feature>
<dbReference type="RefSeq" id="WP_187731612.1">
    <property type="nucleotide sequence ID" value="NZ_BMFN01000003.1"/>
</dbReference>
<dbReference type="Pfam" id="PF10129">
    <property type="entry name" value="OpgC_C"/>
    <property type="match status" value="1"/>
</dbReference>
<feature type="transmembrane region" description="Helical" evidence="1">
    <location>
        <begin position="228"/>
        <end position="243"/>
    </location>
</feature>
<feature type="transmembrane region" description="Helical" evidence="1">
    <location>
        <begin position="263"/>
        <end position="281"/>
    </location>
</feature>
<accession>A0A7H0GSQ7</accession>
<keyword evidence="1" id="KW-0812">Transmembrane</keyword>
<feature type="transmembrane region" description="Helical" evidence="1">
    <location>
        <begin position="37"/>
        <end position="60"/>
    </location>
</feature>
<feature type="transmembrane region" description="Helical" evidence="1">
    <location>
        <begin position="194"/>
        <end position="216"/>
    </location>
</feature>
<keyword evidence="1" id="KW-1133">Transmembrane helix</keyword>
<dbReference type="PANTHER" id="PTHR38592">
    <property type="entry name" value="BLL4819 PROTEIN"/>
    <property type="match status" value="1"/>
</dbReference>
<dbReference type="AlphaFoldDB" id="A0A7H0GSQ7"/>